<feature type="transmembrane region" description="Helical" evidence="1">
    <location>
        <begin position="52"/>
        <end position="69"/>
    </location>
</feature>
<feature type="transmembrane region" description="Helical" evidence="1">
    <location>
        <begin position="167"/>
        <end position="190"/>
    </location>
</feature>
<evidence type="ECO:0000256" key="1">
    <source>
        <dbReference type="SAM" id="Phobius"/>
    </source>
</evidence>
<keyword evidence="1" id="KW-0472">Membrane</keyword>
<dbReference type="RefSeq" id="WP_077839796.1">
    <property type="nucleotide sequence ID" value="NZ_JABTAE010000001.1"/>
</dbReference>
<dbReference type="AlphaFoldDB" id="A0A1S8S297"/>
<proteinExistence type="predicted"/>
<name>A0A1S8S297_CLOBE</name>
<comment type="caution">
    <text evidence="3">The sequence shown here is derived from an EMBL/GenBank/DDBJ whole genome shotgun (WGS) entry which is preliminary data.</text>
</comment>
<feature type="transmembrane region" description="Helical" evidence="1">
    <location>
        <begin position="143"/>
        <end position="161"/>
    </location>
</feature>
<evidence type="ECO:0000313" key="3">
    <source>
        <dbReference type="EMBL" id="OOM59572.1"/>
    </source>
</evidence>
<keyword evidence="3" id="KW-0378">Hydrolase</keyword>
<dbReference type="Pfam" id="PF02517">
    <property type="entry name" value="Rce1-like"/>
    <property type="match status" value="1"/>
</dbReference>
<evidence type="ECO:0000313" key="4">
    <source>
        <dbReference type="Proteomes" id="UP000190973"/>
    </source>
</evidence>
<sequence>MKVYEGRKYFIITLVLWSFQFALLYISIYLAFKNNMLISQNNVTWNNIALKFLNDYFSMLLLPSILIIANRRNLKDFGLCYESKKESLALLMIMLLLFILHNDFTITGVYKFFFYLVVVGFGEEFIFRGFVYNRLKCNSKTVAIILSGILWGILHAIMPSILNNSSIGQLLLSMSTEIGSGILMGWYFIYIQEKSKTLWIPILIHAILDYTVGGIGSITAIGMFFYFLFKSKQEEYN</sequence>
<dbReference type="Proteomes" id="UP000190973">
    <property type="component" value="Unassembled WGS sequence"/>
</dbReference>
<feature type="transmembrane region" description="Helical" evidence="1">
    <location>
        <begin position="89"/>
        <end position="106"/>
    </location>
</feature>
<dbReference type="InterPro" id="IPR003675">
    <property type="entry name" value="Rce1/LyrA-like_dom"/>
</dbReference>
<feature type="domain" description="CAAX prenyl protease 2/Lysostaphin resistance protein A-like" evidence="2">
    <location>
        <begin position="109"/>
        <end position="210"/>
    </location>
</feature>
<keyword evidence="3" id="KW-0645">Protease</keyword>
<dbReference type="GO" id="GO:0080120">
    <property type="term" value="P:CAAX-box protein maturation"/>
    <property type="evidence" value="ECO:0007669"/>
    <property type="project" value="UniProtKB-ARBA"/>
</dbReference>
<dbReference type="GO" id="GO:0006508">
    <property type="term" value="P:proteolysis"/>
    <property type="evidence" value="ECO:0007669"/>
    <property type="project" value="UniProtKB-KW"/>
</dbReference>
<dbReference type="GO" id="GO:0004175">
    <property type="term" value="F:endopeptidase activity"/>
    <property type="evidence" value="ECO:0007669"/>
    <property type="project" value="UniProtKB-ARBA"/>
</dbReference>
<keyword evidence="1" id="KW-0812">Transmembrane</keyword>
<dbReference type="EMBL" id="LZZI01000071">
    <property type="protein sequence ID" value="OOM59572.1"/>
    <property type="molecule type" value="Genomic_DNA"/>
</dbReference>
<gene>
    <name evidence="3" type="ORF">CLBCK_34030</name>
</gene>
<evidence type="ECO:0000259" key="2">
    <source>
        <dbReference type="Pfam" id="PF02517"/>
    </source>
</evidence>
<accession>A0A1S8S297</accession>
<protein>
    <submittedName>
        <fullName evidence="3">CAAX amino terminal protease self-immunity</fullName>
    </submittedName>
</protein>
<feature type="transmembrane region" description="Helical" evidence="1">
    <location>
        <begin position="202"/>
        <end position="229"/>
    </location>
</feature>
<reference evidence="3 4" key="1">
    <citation type="submission" date="2016-05" db="EMBL/GenBank/DDBJ databases">
        <title>Microbial solvent formation.</title>
        <authorList>
            <person name="Poehlein A."/>
            <person name="Montoya Solano J.D."/>
            <person name="Flitsch S."/>
            <person name="Krabben P."/>
            <person name="Duerre P."/>
            <person name="Daniel R."/>
        </authorList>
    </citation>
    <scope>NUCLEOTIDE SEQUENCE [LARGE SCALE GENOMIC DNA]</scope>
    <source>
        <strain evidence="3 4">DSM 53</strain>
    </source>
</reference>
<feature type="transmembrane region" description="Helical" evidence="1">
    <location>
        <begin position="112"/>
        <end position="131"/>
    </location>
</feature>
<feature type="transmembrane region" description="Helical" evidence="1">
    <location>
        <begin position="9"/>
        <end position="32"/>
    </location>
</feature>
<organism evidence="3 4">
    <name type="scientific">Clostridium beijerinckii</name>
    <name type="common">Clostridium MP</name>
    <dbReference type="NCBI Taxonomy" id="1520"/>
    <lineage>
        <taxon>Bacteria</taxon>
        <taxon>Bacillati</taxon>
        <taxon>Bacillota</taxon>
        <taxon>Clostridia</taxon>
        <taxon>Eubacteriales</taxon>
        <taxon>Clostridiaceae</taxon>
        <taxon>Clostridium</taxon>
    </lineage>
</organism>
<keyword evidence="1" id="KW-1133">Transmembrane helix</keyword>